<dbReference type="EMBL" id="BK003733">
    <property type="protein sequence ID" value="DAA02431.1"/>
    <property type="molecule type" value="Genomic_DNA"/>
</dbReference>
<organism evidence="2">
    <name type="scientific">Drosophila melanogaster</name>
    <name type="common">Fruit fly</name>
    <dbReference type="NCBI Taxonomy" id="7227"/>
    <lineage>
        <taxon>Eukaryota</taxon>
        <taxon>Metazoa</taxon>
        <taxon>Ecdysozoa</taxon>
        <taxon>Arthropoda</taxon>
        <taxon>Hexapoda</taxon>
        <taxon>Insecta</taxon>
        <taxon>Pterygota</taxon>
        <taxon>Neoptera</taxon>
        <taxon>Endopterygota</taxon>
        <taxon>Diptera</taxon>
        <taxon>Brachycera</taxon>
        <taxon>Muscomorpha</taxon>
        <taxon>Ephydroidea</taxon>
        <taxon>Drosophilidae</taxon>
        <taxon>Drosophila</taxon>
        <taxon>Sophophora</taxon>
    </lineage>
</organism>
<feature type="compositionally biased region" description="Polar residues" evidence="1">
    <location>
        <begin position="1"/>
        <end position="16"/>
    </location>
</feature>
<dbReference type="AlphaFoldDB" id="Q6IGN3"/>
<reference evidence="2" key="1">
    <citation type="journal article" date="2003" name="Genome Biol.">
        <title>An integrated gene annotation and transcriptional profiling approach towards the full gene content of the Drosophila genome.</title>
        <authorList>
            <person name="Hild M."/>
            <person name="Beckmann B."/>
            <person name="Haas S.A."/>
            <person name="Koch B."/>
            <person name="Solovyev V."/>
            <person name="Busold C."/>
            <person name="Fellenberg K."/>
            <person name="Boutros M."/>
            <person name="Vingron M."/>
            <person name="Sauer F."/>
            <person name="Hoheisel J.D."/>
            <person name="Paro R."/>
        </authorList>
    </citation>
    <scope>NUCLEOTIDE SEQUENCE</scope>
</reference>
<evidence type="ECO:0000313" key="2">
    <source>
        <dbReference type="EMBL" id="DAA02431.1"/>
    </source>
</evidence>
<accession>Q6IGN3</accession>
<name>Q6IGN3_DROME</name>
<evidence type="ECO:0000256" key="1">
    <source>
        <dbReference type="SAM" id="MobiDB-lite"/>
    </source>
</evidence>
<sequence length="161" mass="18443">MRWSNSGSDQKFTASKSRPLRNKSSHDSAPPAAPLRPQLHVKRHEHAAKGRPKSTHLRHLVRWPFGISAAIFLRKCTPKCLRASNEYENCTHPYAFFLFFFVWIGKRKRIKLPYATKGFRTQALTAEISSSWGADRPGVKLICEPRQICPKKPQIQYLVAC</sequence>
<gene>
    <name evidence="2" type="ORF">HDC05849</name>
</gene>
<proteinExistence type="predicted"/>
<protein>
    <submittedName>
        <fullName evidence="2">HDC05849</fullName>
    </submittedName>
</protein>
<feature type="region of interest" description="Disordered" evidence="1">
    <location>
        <begin position="1"/>
        <end position="53"/>
    </location>
</feature>
<feature type="compositionally biased region" description="Basic residues" evidence="1">
    <location>
        <begin position="39"/>
        <end position="53"/>
    </location>
</feature>